<gene>
    <name evidence="1" type="ORF">M441DRAFT_62780</name>
</gene>
<evidence type="ECO:0000313" key="1">
    <source>
        <dbReference type="EMBL" id="PTB35490.1"/>
    </source>
</evidence>
<evidence type="ECO:0000313" key="2">
    <source>
        <dbReference type="Proteomes" id="UP000240493"/>
    </source>
</evidence>
<keyword evidence="2" id="KW-1185">Reference proteome</keyword>
<name>A0A2T3YSE4_TRIA4</name>
<reference evidence="1 2" key="1">
    <citation type="submission" date="2016-07" db="EMBL/GenBank/DDBJ databases">
        <title>Multiple horizontal gene transfer events from other fungi enriched the ability of initially mycotrophic Trichoderma (Ascomycota) to feed on dead plant biomass.</title>
        <authorList>
            <consortium name="DOE Joint Genome Institute"/>
            <person name="Aerts A."/>
            <person name="Atanasova L."/>
            <person name="Chenthamara K."/>
            <person name="Zhang J."/>
            <person name="Grujic M."/>
            <person name="Henrissat B."/>
            <person name="Kuo A."/>
            <person name="Salamov A."/>
            <person name="Lipzen A."/>
            <person name="Labutti K."/>
            <person name="Barry K."/>
            <person name="Miao Y."/>
            <person name="Rahimi M.J."/>
            <person name="Shen Q."/>
            <person name="Grigoriev I.V."/>
            <person name="Kubicek C.P."/>
            <person name="Druzhinina I.S."/>
        </authorList>
    </citation>
    <scope>NUCLEOTIDE SEQUENCE [LARGE SCALE GENOMIC DNA]</scope>
    <source>
        <strain evidence="1 2">CBS 433.97</strain>
    </source>
</reference>
<sequence>MPSTVIPSPIFHPLESVKLGRLITNIDQPHESYHEPQIRPQPPMVAEFSLDVQNRRESKMSFASVLSKVLSVRFSKQIQESIQVVSDRGTSYSLDNSEAWLDEAVSLSETRTWIERAALRGRTIYLIVGIQTLTNPCIRLAVASGRQSEAGLDISQALSAAADGALSVFLQAEVATKGQFTHHNNTEHCVKAPGERVCAIQYRRLKYGWLSHRSPERMYLSKTRQWSCIEGHMREISSHGDEEEDVDEEDVIVVDFDSDELQGN</sequence>
<proteinExistence type="predicted"/>
<dbReference type="EMBL" id="KZ679275">
    <property type="protein sequence ID" value="PTB35490.1"/>
    <property type="molecule type" value="Genomic_DNA"/>
</dbReference>
<dbReference type="OrthoDB" id="5410365at2759"/>
<organism evidence="1 2">
    <name type="scientific">Trichoderma asperellum (strain ATCC 204424 / CBS 433.97 / NBRC 101777)</name>
    <dbReference type="NCBI Taxonomy" id="1042311"/>
    <lineage>
        <taxon>Eukaryota</taxon>
        <taxon>Fungi</taxon>
        <taxon>Dikarya</taxon>
        <taxon>Ascomycota</taxon>
        <taxon>Pezizomycotina</taxon>
        <taxon>Sordariomycetes</taxon>
        <taxon>Hypocreomycetidae</taxon>
        <taxon>Hypocreales</taxon>
        <taxon>Hypocreaceae</taxon>
        <taxon>Trichoderma</taxon>
    </lineage>
</organism>
<accession>A0A2T3YSE4</accession>
<protein>
    <submittedName>
        <fullName evidence="1">Uncharacterized protein</fullName>
    </submittedName>
</protein>
<dbReference type="AlphaFoldDB" id="A0A2T3YSE4"/>
<dbReference type="Proteomes" id="UP000240493">
    <property type="component" value="Unassembled WGS sequence"/>
</dbReference>